<feature type="region of interest" description="Disordered" evidence="1">
    <location>
        <begin position="86"/>
        <end position="146"/>
    </location>
</feature>
<dbReference type="AlphaFoldDB" id="A0A8S1B901"/>
<dbReference type="Proteomes" id="UP000494256">
    <property type="component" value="Unassembled WGS sequence"/>
</dbReference>
<sequence length="146" mass="15583">MLNIPEDLGAPDGYSFRPHPTGSSSSGGHGEPVYPPAAFNSSDRISNHDTHPYYAPESARTRPENHEAALCYRMYVLGSCPGCAGDPAVDLRNTNKRRGSEPPSAHASQRPRPSPRTVGGALGTRPRLKSRTATTAQVAPLLHTSI</sequence>
<comment type="caution">
    <text evidence="2">The sequence shown here is derived from an EMBL/GenBank/DDBJ whole genome shotgun (WGS) entry which is preliminary data.</text>
</comment>
<reference evidence="2 3" key="1">
    <citation type="submission" date="2020-04" db="EMBL/GenBank/DDBJ databases">
        <authorList>
            <person name="Wallbank WR R."/>
            <person name="Pardo Diaz C."/>
            <person name="Kozak K."/>
            <person name="Martin S."/>
            <person name="Jiggins C."/>
            <person name="Moest M."/>
            <person name="Warren A I."/>
            <person name="Byers J.R.P. K."/>
            <person name="Montejo-Kovacevich G."/>
            <person name="Yen C E."/>
        </authorList>
    </citation>
    <scope>NUCLEOTIDE SEQUENCE [LARGE SCALE GENOMIC DNA]</scope>
</reference>
<feature type="region of interest" description="Disordered" evidence="1">
    <location>
        <begin position="1"/>
        <end position="63"/>
    </location>
</feature>
<dbReference type="EMBL" id="CADEBD010000422">
    <property type="protein sequence ID" value="CAB3254603.1"/>
    <property type="molecule type" value="Genomic_DNA"/>
</dbReference>
<organism evidence="2 3">
    <name type="scientific">Arctia plantaginis</name>
    <name type="common">Wood tiger moth</name>
    <name type="synonym">Phalaena plantaginis</name>
    <dbReference type="NCBI Taxonomy" id="874455"/>
    <lineage>
        <taxon>Eukaryota</taxon>
        <taxon>Metazoa</taxon>
        <taxon>Ecdysozoa</taxon>
        <taxon>Arthropoda</taxon>
        <taxon>Hexapoda</taxon>
        <taxon>Insecta</taxon>
        <taxon>Pterygota</taxon>
        <taxon>Neoptera</taxon>
        <taxon>Endopterygota</taxon>
        <taxon>Lepidoptera</taxon>
        <taxon>Glossata</taxon>
        <taxon>Ditrysia</taxon>
        <taxon>Noctuoidea</taxon>
        <taxon>Erebidae</taxon>
        <taxon>Arctiinae</taxon>
        <taxon>Arctia</taxon>
    </lineage>
</organism>
<gene>
    <name evidence="2" type="ORF">APLA_LOCUS14829</name>
</gene>
<protein>
    <submittedName>
        <fullName evidence="2">Uncharacterized protein</fullName>
    </submittedName>
</protein>
<proteinExistence type="predicted"/>
<evidence type="ECO:0000256" key="1">
    <source>
        <dbReference type="SAM" id="MobiDB-lite"/>
    </source>
</evidence>
<name>A0A8S1B901_ARCPL</name>
<evidence type="ECO:0000313" key="2">
    <source>
        <dbReference type="EMBL" id="CAB3254603.1"/>
    </source>
</evidence>
<accession>A0A8S1B901</accession>
<dbReference type="OrthoDB" id="6359816at2759"/>
<evidence type="ECO:0000313" key="3">
    <source>
        <dbReference type="Proteomes" id="UP000494256"/>
    </source>
</evidence>